<comment type="caution">
    <text evidence="7">The sequence shown here is derived from an EMBL/GenBank/DDBJ whole genome shotgun (WGS) entry which is preliminary data.</text>
</comment>
<dbReference type="CDD" id="cd02440">
    <property type="entry name" value="AdoMet_MTases"/>
    <property type="match status" value="1"/>
</dbReference>
<dbReference type="GO" id="GO:0070475">
    <property type="term" value="P:rRNA base methylation"/>
    <property type="evidence" value="ECO:0007669"/>
    <property type="project" value="TreeGrafter"/>
</dbReference>
<dbReference type="InterPro" id="IPR002792">
    <property type="entry name" value="TRAM_dom"/>
</dbReference>
<dbReference type="Pfam" id="PF05958">
    <property type="entry name" value="tRNA_U5-meth_tr"/>
    <property type="match status" value="1"/>
</dbReference>
<evidence type="ECO:0000256" key="1">
    <source>
        <dbReference type="ARBA" id="ARBA00022603"/>
    </source>
</evidence>
<dbReference type="AlphaFoldDB" id="A0A7C5V372"/>
<dbReference type="InterPro" id="IPR030390">
    <property type="entry name" value="MeTrfase_TrmA_AS"/>
</dbReference>
<dbReference type="NCBIfam" id="TIGR00479">
    <property type="entry name" value="rumA"/>
    <property type="match status" value="1"/>
</dbReference>
<dbReference type="PROSITE" id="PS50926">
    <property type="entry name" value="TRAM"/>
    <property type="match status" value="1"/>
</dbReference>
<keyword evidence="2 4" id="KW-0808">Transferase</keyword>
<dbReference type="SUPFAM" id="SSF53335">
    <property type="entry name" value="S-adenosyl-L-methionine-dependent methyltransferases"/>
    <property type="match status" value="1"/>
</dbReference>
<feature type="active site" evidence="5">
    <location>
        <position position="406"/>
    </location>
</feature>
<sequence length="451" mass="51500">MVKKSQEYVVKIDTLNHQAQGIARIDGFVVFVDNVLVDEVVKIKIEEVKKEYARAKLIEVLEKSPHRKQPECPYYYLCGGCHLMHAKYQYQLSLKKLLIEDAFRRIGKLSPSINDVIGMEKPFRYRNKTALPVGGDYKNPQIGFYKKMTHDIVDIDYCLIQHEVCDDVIKGMKDLIRKYNIEVYSEKKHQGVLRHIVVRNSFAFNEMMIIFVCKKVPENLETIKKDILNKFPNIKSLYVNLNPKRTNVILGEEDILIWGSSTIKDKIGNLIFEISPKSFFQVNSMQTELLYNQVVKYLRDIGAEVVFDVYSGIGTISMFVAPFCKKVYSIEIVEDAVEDAKKSSKSNGISNIEFICANAEIEIPKLMEKGIIPQVVILDPPRSGCEKVLLESLIKQKIPNIIYVSCNPSTLARDSSILCSNGYEIVEVQPVDMFPQTFHVECVALFKKGCS</sequence>
<dbReference type="PANTHER" id="PTHR11061:SF30">
    <property type="entry name" value="TRNA (URACIL(54)-C(5))-METHYLTRANSFERASE"/>
    <property type="match status" value="1"/>
</dbReference>
<gene>
    <name evidence="7" type="primary">rlmD</name>
    <name evidence="7" type="ORF">ENL71_03220</name>
</gene>
<evidence type="ECO:0000256" key="5">
    <source>
        <dbReference type="PROSITE-ProRule" id="PRU10015"/>
    </source>
</evidence>
<dbReference type="EMBL" id="DRUZ01000038">
    <property type="protein sequence ID" value="HHS01532.1"/>
    <property type="molecule type" value="Genomic_DNA"/>
</dbReference>
<dbReference type="Pfam" id="PF01938">
    <property type="entry name" value="TRAM"/>
    <property type="match status" value="1"/>
</dbReference>
<accession>A0A7C5V372</accession>
<evidence type="ECO:0000256" key="2">
    <source>
        <dbReference type="ARBA" id="ARBA00022679"/>
    </source>
</evidence>
<organism evidence="7">
    <name type="scientific">Caldicellulosiruptor owensensis</name>
    <dbReference type="NCBI Taxonomy" id="55205"/>
    <lineage>
        <taxon>Bacteria</taxon>
        <taxon>Bacillati</taxon>
        <taxon>Bacillota</taxon>
        <taxon>Bacillota incertae sedis</taxon>
        <taxon>Caldicellulosiruptorales</taxon>
        <taxon>Caldicellulosiruptoraceae</taxon>
        <taxon>Caldicellulosiruptor</taxon>
    </lineage>
</organism>
<dbReference type="PANTHER" id="PTHR11061">
    <property type="entry name" value="RNA M5U METHYLTRANSFERASE"/>
    <property type="match status" value="1"/>
</dbReference>
<feature type="active site" description="Nucleophile" evidence="4">
    <location>
        <position position="406"/>
    </location>
</feature>
<dbReference type="Gene3D" id="2.40.50.1070">
    <property type="match status" value="1"/>
</dbReference>
<feature type="binding site" evidence="4">
    <location>
        <position position="310"/>
    </location>
    <ligand>
        <name>S-adenosyl-L-methionine</name>
        <dbReference type="ChEBI" id="CHEBI:59789"/>
    </ligand>
</feature>
<reference evidence="7" key="1">
    <citation type="journal article" date="2020" name="mSystems">
        <title>Genome- and Community-Level Interaction Insights into Carbon Utilization and Element Cycling Functions of Hydrothermarchaeota in Hydrothermal Sediment.</title>
        <authorList>
            <person name="Zhou Z."/>
            <person name="Liu Y."/>
            <person name="Xu W."/>
            <person name="Pan J."/>
            <person name="Luo Z.H."/>
            <person name="Li M."/>
        </authorList>
    </citation>
    <scope>NUCLEOTIDE SEQUENCE [LARGE SCALE GENOMIC DNA]</scope>
    <source>
        <strain evidence="7">SpSt-102</strain>
    </source>
</reference>
<dbReference type="PROSITE" id="PS01231">
    <property type="entry name" value="TRMA_2"/>
    <property type="match status" value="1"/>
</dbReference>
<keyword evidence="1 4" id="KW-0489">Methyltransferase</keyword>
<dbReference type="FunFam" id="2.40.50.140:FF:000097">
    <property type="entry name" value="23S rRNA (uracil(1939)-C(5))-methyltransferase RlmD"/>
    <property type="match status" value="1"/>
</dbReference>
<feature type="binding site" evidence="4">
    <location>
        <position position="331"/>
    </location>
    <ligand>
        <name>S-adenosyl-L-methionine</name>
        <dbReference type="ChEBI" id="CHEBI:59789"/>
    </ligand>
</feature>
<dbReference type="Gene3D" id="3.40.50.150">
    <property type="entry name" value="Vaccinia Virus protein VP39"/>
    <property type="match status" value="1"/>
</dbReference>
<dbReference type="InterPro" id="IPR030391">
    <property type="entry name" value="MeTrfase_TrmA_CS"/>
</dbReference>
<dbReference type="EC" id="2.1.1.190" evidence="7"/>
<evidence type="ECO:0000259" key="6">
    <source>
        <dbReference type="PROSITE" id="PS50926"/>
    </source>
</evidence>
<proteinExistence type="inferred from homology"/>
<dbReference type="FunFam" id="2.40.50.1070:FF:000003">
    <property type="entry name" value="23S rRNA (Uracil-5-)-methyltransferase RumA"/>
    <property type="match status" value="1"/>
</dbReference>
<dbReference type="FunFam" id="3.40.50.150:FF:000009">
    <property type="entry name" value="23S rRNA (Uracil(1939)-C(5))-methyltransferase RlmD"/>
    <property type="match status" value="1"/>
</dbReference>
<keyword evidence="3 4" id="KW-0949">S-adenosyl-L-methionine</keyword>
<evidence type="ECO:0000256" key="4">
    <source>
        <dbReference type="PROSITE-ProRule" id="PRU01024"/>
    </source>
</evidence>
<dbReference type="PROSITE" id="PS51687">
    <property type="entry name" value="SAM_MT_RNA_M5U"/>
    <property type="match status" value="1"/>
</dbReference>
<dbReference type="InterPro" id="IPR012340">
    <property type="entry name" value="NA-bd_OB-fold"/>
</dbReference>
<evidence type="ECO:0000256" key="3">
    <source>
        <dbReference type="ARBA" id="ARBA00022691"/>
    </source>
</evidence>
<dbReference type="SUPFAM" id="SSF50249">
    <property type="entry name" value="Nucleic acid-binding proteins"/>
    <property type="match status" value="1"/>
</dbReference>
<dbReference type="InterPro" id="IPR010280">
    <property type="entry name" value="U5_MeTrfase_fam"/>
</dbReference>
<dbReference type="Gene3D" id="2.40.50.140">
    <property type="entry name" value="Nucleic acid-binding proteins"/>
    <property type="match status" value="1"/>
</dbReference>
<feature type="binding site" evidence="4">
    <location>
        <position position="281"/>
    </location>
    <ligand>
        <name>S-adenosyl-L-methionine</name>
        <dbReference type="ChEBI" id="CHEBI:59789"/>
    </ligand>
</feature>
<dbReference type="PROSITE" id="PS01230">
    <property type="entry name" value="TRMA_1"/>
    <property type="match status" value="1"/>
</dbReference>
<dbReference type="GO" id="GO:0070041">
    <property type="term" value="F:rRNA (uridine-C5-)-methyltransferase activity"/>
    <property type="evidence" value="ECO:0007669"/>
    <property type="project" value="TreeGrafter"/>
</dbReference>
<name>A0A7C5V372_9FIRM</name>
<dbReference type="InterPro" id="IPR029063">
    <property type="entry name" value="SAM-dependent_MTases_sf"/>
</dbReference>
<comment type="similarity">
    <text evidence="4">Belongs to the class I-like SAM-binding methyltransferase superfamily. RNA M5U methyltransferase family.</text>
</comment>
<feature type="binding site" evidence="4">
    <location>
        <position position="379"/>
    </location>
    <ligand>
        <name>S-adenosyl-L-methionine</name>
        <dbReference type="ChEBI" id="CHEBI:59789"/>
    </ligand>
</feature>
<protein>
    <submittedName>
        <fullName evidence="7">23S rRNA (Uracil(1939)-C(5))-methyltransferase RlmD</fullName>
        <ecNumber evidence="7">2.1.1.190</ecNumber>
    </submittedName>
</protein>
<feature type="domain" description="TRAM" evidence="6">
    <location>
        <begin position="1"/>
        <end position="59"/>
    </location>
</feature>
<evidence type="ECO:0000313" key="7">
    <source>
        <dbReference type="EMBL" id="HHS01532.1"/>
    </source>
</evidence>